<feature type="domain" description="Serine hydroxymethyltransferase-like" evidence="3">
    <location>
        <begin position="6"/>
        <end position="126"/>
    </location>
</feature>
<accession>A0A381X112</accession>
<dbReference type="InterPro" id="IPR015421">
    <property type="entry name" value="PyrdxlP-dep_Trfase_major"/>
</dbReference>
<evidence type="ECO:0000313" key="4">
    <source>
        <dbReference type="EMBL" id="SVA58390.1"/>
    </source>
</evidence>
<protein>
    <recommendedName>
        <fullName evidence="3">Serine hydroxymethyltransferase-like domain-containing protein</fullName>
    </recommendedName>
</protein>
<dbReference type="InterPro" id="IPR039429">
    <property type="entry name" value="SHMT-like_dom"/>
</dbReference>
<reference evidence="4" key="1">
    <citation type="submission" date="2018-05" db="EMBL/GenBank/DDBJ databases">
        <authorList>
            <person name="Lanie J.A."/>
            <person name="Ng W.-L."/>
            <person name="Kazmierczak K.M."/>
            <person name="Andrzejewski T.M."/>
            <person name="Davidsen T.M."/>
            <person name="Wayne K.J."/>
            <person name="Tettelin H."/>
            <person name="Glass J.I."/>
            <person name="Rusch D."/>
            <person name="Podicherti R."/>
            <person name="Tsui H.-C.T."/>
            <person name="Winkler M.E."/>
        </authorList>
    </citation>
    <scope>NUCLEOTIDE SEQUENCE</scope>
</reference>
<dbReference type="Pfam" id="PF00464">
    <property type="entry name" value="SHMT"/>
    <property type="match status" value="1"/>
</dbReference>
<dbReference type="GO" id="GO:0046653">
    <property type="term" value="P:tetrahydrofolate metabolic process"/>
    <property type="evidence" value="ECO:0007669"/>
    <property type="project" value="TreeGrafter"/>
</dbReference>
<dbReference type="InterPro" id="IPR015424">
    <property type="entry name" value="PyrdxlP-dep_Trfase"/>
</dbReference>
<proteinExistence type="predicted"/>
<organism evidence="4">
    <name type="scientific">marine metagenome</name>
    <dbReference type="NCBI Taxonomy" id="408172"/>
    <lineage>
        <taxon>unclassified sequences</taxon>
        <taxon>metagenomes</taxon>
        <taxon>ecological metagenomes</taxon>
    </lineage>
</organism>
<feature type="non-terminal residue" evidence="4">
    <location>
        <position position="126"/>
    </location>
</feature>
<dbReference type="EMBL" id="UINC01013529">
    <property type="protein sequence ID" value="SVA58390.1"/>
    <property type="molecule type" value="Genomic_DNA"/>
</dbReference>
<dbReference type="GO" id="GO:0030170">
    <property type="term" value="F:pyridoxal phosphate binding"/>
    <property type="evidence" value="ECO:0007669"/>
    <property type="project" value="TreeGrafter"/>
</dbReference>
<dbReference type="SUPFAM" id="SSF53383">
    <property type="entry name" value="PLP-dependent transferases"/>
    <property type="match status" value="1"/>
</dbReference>
<dbReference type="Gene3D" id="3.40.640.10">
    <property type="entry name" value="Type I PLP-dependent aspartate aminotransferase-like (Major domain)"/>
    <property type="match status" value="1"/>
</dbReference>
<dbReference type="PANTHER" id="PTHR11680">
    <property type="entry name" value="SERINE HYDROXYMETHYLTRANSFERASE"/>
    <property type="match status" value="1"/>
</dbReference>
<keyword evidence="2" id="KW-0663">Pyridoxal phosphate</keyword>
<evidence type="ECO:0000256" key="2">
    <source>
        <dbReference type="ARBA" id="ARBA00022898"/>
    </source>
</evidence>
<name>A0A381X112_9ZZZZ</name>
<dbReference type="PANTHER" id="PTHR11680:SF35">
    <property type="entry name" value="SERINE HYDROXYMETHYLTRANSFERASE 1"/>
    <property type="match status" value="1"/>
</dbReference>
<gene>
    <name evidence="4" type="ORF">METZ01_LOCUS111244</name>
</gene>
<comment type="cofactor">
    <cofactor evidence="1">
        <name>pyridoxal 5'-phosphate</name>
        <dbReference type="ChEBI" id="CHEBI:597326"/>
    </cofactor>
</comment>
<dbReference type="AlphaFoldDB" id="A0A381X112"/>
<evidence type="ECO:0000259" key="3">
    <source>
        <dbReference type="Pfam" id="PF00464"/>
    </source>
</evidence>
<evidence type="ECO:0000256" key="1">
    <source>
        <dbReference type="ARBA" id="ARBA00001933"/>
    </source>
</evidence>
<dbReference type="GO" id="GO:0019264">
    <property type="term" value="P:glycine biosynthetic process from serine"/>
    <property type="evidence" value="ECO:0007669"/>
    <property type="project" value="TreeGrafter"/>
</dbReference>
<dbReference type="InterPro" id="IPR049943">
    <property type="entry name" value="Ser_HO-MeTrfase-like"/>
</dbReference>
<sequence>MPKTPLQTSDPELYSLLVSEVSREETTLELIASENFVSYPVLEMAGGVMTNKYAEGYPGKRYYGGCEFVDEAENLARDRANQLFGVEYSNVQPHSGSQANMAVLMTFIDVGDTILGLDLAHGGHLT</sequence>
<dbReference type="GO" id="GO:0004372">
    <property type="term" value="F:glycine hydroxymethyltransferase activity"/>
    <property type="evidence" value="ECO:0007669"/>
    <property type="project" value="TreeGrafter"/>
</dbReference>
<dbReference type="GO" id="GO:0005829">
    <property type="term" value="C:cytosol"/>
    <property type="evidence" value="ECO:0007669"/>
    <property type="project" value="TreeGrafter"/>
</dbReference>